<dbReference type="Gene3D" id="2.60.120.260">
    <property type="entry name" value="Galactose-binding domain-like"/>
    <property type="match status" value="1"/>
</dbReference>
<dbReference type="InterPro" id="IPR052762">
    <property type="entry name" value="PCW_deacetylase/CE"/>
</dbReference>
<dbReference type="SUPFAM" id="SSF52266">
    <property type="entry name" value="SGNH hydrolase"/>
    <property type="match status" value="1"/>
</dbReference>
<reference evidence="2 3" key="1">
    <citation type="journal article" date="2021" name="ISME Commun">
        <title>Automated analysis of genomic sequences facilitates high-throughput and comprehensive description of bacteria.</title>
        <authorList>
            <person name="Hitch T.C.A."/>
        </authorList>
    </citation>
    <scope>NUCLEOTIDE SEQUENCE [LARGE SCALE GENOMIC DNA]</scope>
    <source>
        <strain evidence="2 3">Sanger_31</strain>
    </source>
</reference>
<accession>A0AAE3IHA2</accession>
<organism evidence="2 3">
    <name type="scientific">Hominimerdicola aceti</name>
    <dbReference type="NCBI Taxonomy" id="2981726"/>
    <lineage>
        <taxon>Bacteria</taxon>
        <taxon>Bacillati</taxon>
        <taxon>Bacillota</taxon>
        <taxon>Clostridia</taxon>
        <taxon>Eubacteriales</taxon>
        <taxon>Oscillospiraceae</taxon>
        <taxon>Hominimerdicola</taxon>
    </lineage>
</organism>
<dbReference type="EMBL" id="JAOQJZ010000007">
    <property type="protein sequence ID" value="MCU6705904.1"/>
    <property type="molecule type" value="Genomic_DNA"/>
</dbReference>
<dbReference type="InterPro" id="IPR036514">
    <property type="entry name" value="SGNH_hydro_sf"/>
</dbReference>
<sequence length="356" mass="40148">MAENKKLITADNSFLTYMGRIDFSDKTRPEFYYAGSNVKMTFTGTSVSAVIKNHKYFNIQELGFVMDGKEGKVTFDKNDEDITLDIACDLEKGTHTVTLFKRQDASHYFEFVGFEIDSDGEVLENPPLPARKIECYGDSVSAGAVCEAVDFVASCDPEDHQGVYDNAWHSYAMITARNLGAQIHNIAQGGIAIFDNTGYYHAPNYIGMESVYNKLCYFPEGAKGVTPWDFENYTPDVVLFAVGQNDPHNEGHEDFDIADPDYRAKWKNAYKSIILDLRSKYPNATFVLLLTVLCHGEEWDKAVDEIANELNDQKITHFMFTRTGKATPGHPRLPEQYEMAEELTAYLSNMGDKIWG</sequence>
<comment type="caution">
    <text evidence="2">The sequence shown here is derived from an EMBL/GenBank/DDBJ whole genome shotgun (WGS) entry which is preliminary data.</text>
</comment>
<feature type="domain" description="Carbohydrate esterase 2 N-terminal" evidence="1">
    <location>
        <begin position="17"/>
        <end position="126"/>
    </location>
</feature>
<name>A0AAE3IHA2_9FIRM</name>
<dbReference type="Proteomes" id="UP001208131">
    <property type="component" value="Unassembled WGS sequence"/>
</dbReference>
<gene>
    <name evidence="2" type="ORF">OCV57_08195</name>
</gene>
<dbReference type="PANTHER" id="PTHR37834">
    <property type="entry name" value="GDSL-LIKE LIPASE/ACYLHYDROLASE DOMAIN PROTEIN (AFU_ORTHOLOGUE AFUA_2G00620)"/>
    <property type="match status" value="1"/>
</dbReference>
<dbReference type="PANTHER" id="PTHR37834:SF2">
    <property type="entry name" value="ESTERASE, SGNH HYDROLASE-TYPE"/>
    <property type="match status" value="1"/>
</dbReference>
<proteinExistence type="predicted"/>
<evidence type="ECO:0000259" key="1">
    <source>
        <dbReference type="Pfam" id="PF17996"/>
    </source>
</evidence>
<evidence type="ECO:0000313" key="2">
    <source>
        <dbReference type="EMBL" id="MCU6705904.1"/>
    </source>
</evidence>
<protein>
    <submittedName>
        <fullName evidence="2">GDSL-type esterase/lipase family protein</fullName>
    </submittedName>
</protein>
<evidence type="ECO:0000313" key="3">
    <source>
        <dbReference type="Proteomes" id="UP001208131"/>
    </source>
</evidence>
<dbReference type="Gene3D" id="3.40.50.1110">
    <property type="entry name" value="SGNH hydrolase"/>
    <property type="match status" value="1"/>
</dbReference>
<dbReference type="InterPro" id="IPR040794">
    <property type="entry name" value="CE2_N"/>
</dbReference>
<keyword evidence="3" id="KW-1185">Reference proteome</keyword>
<dbReference type="Pfam" id="PF17996">
    <property type="entry name" value="CE2_N"/>
    <property type="match status" value="1"/>
</dbReference>
<dbReference type="RefSeq" id="WP_256319742.1">
    <property type="nucleotide sequence ID" value="NZ_JAOQJZ010000007.1"/>
</dbReference>
<dbReference type="AlphaFoldDB" id="A0AAE3IHA2"/>